<evidence type="ECO:0000313" key="7">
    <source>
        <dbReference type="EMBL" id="WRL46025.1"/>
    </source>
</evidence>
<keyword evidence="4" id="KW-0233">DNA recombination</keyword>
<keyword evidence="2" id="KW-0815">Transposition</keyword>
<dbReference type="EMBL" id="CP141259">
    <property type="protein sequence ID" value="WRL46485.1"/>
    <property type="molecule type" value="Genomic_DNA"/>
</dbReference>
<dbReference type="PROSITE" id="PS50531">
    <property type="entry name" value="HTH_IS21"/>
    <property type="match status" value="1"/>
</dbReference>
<evidence type="ECO:0000256" key="3">
    <source>
        <dbReference type="ARBA" id="ARBA00023125"/>
    </source>
</evidence>
<dbReference type="NCBIfam" id="NF033546">
    <property type="entry name" value="transpos_IS21"/>
    <property type="match status" value="1"/>
</dbReference>
<evidence type="ECO:0000259" key="5">
    <source>
        <dbReference type="PROSITE" id="PS50531"/>
    </source>
</evidence>
<keyword evidence="13" id="KW-1185">Reference proteome</keyword>
<dbReference type="InterPro" id="IPR017894">
    <property type="entry name" value="HTH_IS21_transposase_type"/>
</dbReference>
<gene>
    <name evidence="11" type="primary">istA</name>
    <name evidence="8" type="ORF">U5817_00145</name>
    <name evidence="9" type="ORF">U5817_03425</name>
    <name evidence="10" type="ORF">U5817_08980</name>
    <name evidence="11" type="ORF">U5817_10160</name>
    <name evidence="12" type="ORF">U5817_12705</name>
    <name evidence="6" type="ORF">U5817_17135</name>
    <name evidence="7" type="ORF">U5817_22955</name>
</gene>
<evidence type="ECO:0000313" key="10">
    <source>
        <dbReference type="EMBL" id="WRL48159.1"/>
    </source>
</evidence>
<dbReference type="EMBL" id="CP141259">
    <property type="protein sequence ID" value="WRL48867.1"/>
    <property type="molecule type" value="Genomic_DNA"/>
</dbReference>
<evidence type="ECO:0000313" key="11">
    <source>
        <dbReference type="EMBL" id="WRL48390.1"/>
    </source>
</evidence>
<dbReference type="Proteomes" id="UP001626593">
    <property type="component" value="Chromosome"/>
</dbReference>
<dbReference type="EMBL" id="CP141259">
    <property type="protein sequence ID" value="WRL44925.1"/>
    <property type="molecule type" value="Genomic_DNA"/>
</dbReference>
<evidence type="ECO:0000256" key="1">
    <source>
        <dbReference type="ARBA" id="ARBA00009277"/>
    </source>
</evidence>
<evidence type="ECO:0000313" key="6">
    <source>
        <dbReference type="EMBL" id="WRL44925.1"/>
    </source>
</evidence>
<evidence type="ECO:0000313" key="12">
    <source>
        <dbReference type="EMBL" id="WRL48867.1"/>
    </source>
</evidence>
<dbReference type="EMBL" id="CP141259">
    <property type="protein sequence ID" value="WRL46025.1"/>
    <property type="molecule type" value="Genomic_DNA"/>
</dbReference>
<dbReference type="Pfam" id="PF13384">
    <property type="entry name" value="HTH_23"/>
    <property type="match status" value="1"/>
</dbReference>
<dbReference type="EMBL" id="CP141259">
    <property type="protein sequence ID" value="WRL48390.1"/>
    <property type="molecule type" value="Genomic_DNA"/>
</dbReference>
<reference evidence="11 13" key="1">
    <citation type="submission" date="2023-12" db="EMBL/GenBank/DDBJ databases">
        <title>A. evansii MAY27, complete genome.</title>
        <authorList>
            <person name="Wang Y."/>
        </authorList>
    </citation>
    <scope>NUCLEOTIDE SEQUENCE [LARGE SCALE GENOMIC DNA]</scope>
    <source>
        <strain evidence="11 13">MAY27</strain>
    </source>
</reference>
<dbReference type="EMBL" id="CP141259">
    <property type="protein sequence ID" value="WRL48159.1"/>
    <property type="molecule type" value="Genomic_DNA"/>
</dbReference>
<dbReference type="PANTHER" id="PTHR35004:SF7">
    <property type="entry name" value="INTEGRASE PROTEIN"/>
    <property type="match status" value="1"/>
</dbReference>
<evidence type="ECO:0000313" key="13">
    <source>
        <dbReference type="Proteomes" id="UP001626593"/>
    </source>
</evidence>
<keyword evidence="3" id="KW-0238">DNA-binding</keyword>
<evidence type="ECO:0000313" key="8">
    <source>
        <dbReference type="EMBL" id="WRL46485.1"/>
    </source>
</evidence>
<sequence length="497" mass="56517">MNMLGKIRRLHFRDGLSIKEICRRTGLSRNTVRQWLRAGEGAEPKYRRTARETVLAPFETRLVQWLEADARRAKRERRTALVLFRQLQELGFTGSYSRVSEYVRRWREAGGKPAKSSFIPLKFEFGEAFQFDWSEESLVIGGFHRKVLLAHTKLCASRAFMLAAYPTQSHEMLFDAHTRAFRVFGGIPRRGIYDNMKTAVDKVGVGKRRIVNTRFAAMASHYLFDPDFCNVASGWEKGVVEKNVQDSRRRLWQEALQRRFGSFTELNAWLEVRCQALWSELAYPDAEHLTIADALTLERDALMPMVPSFDGYVEAIVPVSSTSLVTNERNRYSVPCAFANQKVSLRLYPERIEIHAEDGLVATHARSFERGQVIYDWQHYLPLLERKPGALRNGAPFEGLPAPLQRLRALLVKRPGGDRLMADILAHVPRHGLENVLVAVELILESGTPSAEHVKNVLARLRQAPPPTPLDTVLAVTEAPLADAGRYDRLHAENDHA</sequence>
<evidence type="ECO:0000256" key="2">
    <source>
        <dbReference type="ARBA" id="ARBA00022578"/>
    </source>
</evidence>
<proteinExistence type="inferred from homology"/>
<evidence type="ECO:0000313" key="9">
    <source>
        <dbReference type="EMBL" id="WRL47117.1"/>
    </source>
</evidence>
<dbReference type="InterPro" id="IPR054353">
    <property type="entry name" value="IstA-like_C"/>
</dbReference>
<evidence type="ECO:0000256" key="4">
    <source>
        <dbReference type="ARBA" id="ARBA00023172"/>
    </source>
</evidence>
<dbReference type="Gene3D" id="1.10.10.60">
    <property type="entry name" value="Homeodomain-like"/>
    <property type="match status" value="1"/>
</dbReference>
<dbReference type="Pfam" id="PF22483">
    <property type="entry name" value="Mu-transpos_C_2"/>
    <property type="match status" value="1"/>
</dbReference>
<dbReference type="EMBL" id="CP141259">
    <property type="protein sequence ID" value="WRL47117.1"/>
    <property type="molecule type" value="Genomic_DNA"/>
</dbReference>
<organism evidence="11 13">
    <name type="scientific">Aromatoleum evansii</name>
    <name type="common">Azoarcus evansii</name>
    <dbReference type="NCBI Taxonomy" id="59406"/>
    <lineage>
        <taxon>Bacteria</taxon>
        <taxon>Pseudomonadati</taxon>
        <taxon>Pseudomonadota</taxon>
        <taxon>Betaproteobacteria</taxon>
        <taxon>Rhodocyclales</taxon>
        <taxon>Rhodocyclaceae</taxon>
        <taxon>Aromatoleum</taxon>
    </lineage>
</organism>
<feature type="domain" description="HTH IS21-type" evidence="5">
    <location>
        <begin position="3"/>
        <end position="66"/>
    </location>
</feature>
<comment type="similarity">
    <text evidence="1">Belongs to the transposase IS21/IS408/IS1162 family.</text>
</comment>
<dbReference type="RefSeq" id="WP_407278191.1">
    <property type="nucleotide sequence ID" value="NZ_CP141259.1"/>
</dbReference>
<accession>A0ABZ1ARA6</accession>
<dbReference type="PANTHER" id="PTHR35004">
    <property type="entry name" value="TRANSPOSASE RV3428C-RELATED"/>
    <property type="match status" value="1"/>
</dbReference>
<name>A0ABZ1ARA6_AROEV</name>
<protein>
    <submittedName>
        <fullName evidence="11">IS21 family transposase</fullName>
    </submittedName>
</protein>